<reference evidence="4 5" key="1">
    <citation type="submission" date="2019-03" db="EMBL/GenBank/DDBJ databases">
        <title>Complete genome sequence of Paenisporosarcina antarctica CGMCC 1.6503T.</title>
        <authorList>
            <person name="Rong J.-C."/>
            <person name="Chi N.-Y."/>
            <person name="Zhang Q.-F."/>
        </authorList>
    </citation>
    <scope>NUCLEOTIDE SEQUENCE [LARGE SCALE GENOMIC DNA]</scope>
    <source>
        <strain evidence="4 5">CGMCC 1.6503</strain>
    </source>
</reference>
<keyword evidence="1" id="KW-0597">Phosphoprotein</keyword>
<dbReference type="EMBL" id="CP038015">
    <property type="protein sequence ID" value="QBP42298.1"/>
    <property type="molecule type" value="Genomic_DNA"/>
</dbReference>
<dbReference type="Gene3D" id="2.40.50.1020">
    <property type="entry name" value="LytTr DNA-binding domain"/>
    <property type="match status" value="1"/>
</dbReference>
<dbReference type="Pfam" id="PF04397">
    <property type="entry name" value="LytTR"/>
    <property type="match status" value="1"/>
</dbReference>
<dbReference type="InterPro" id="IPR011006">
    <property type="entry name" value="CheY-like_superfamily"/>
</dbReference>
<evidence type="ECO:0000313" key="5">
    <source>
        <dbReference type="Proteomes" id="UP000294292"/>
    </source>
</evidence>
<dbReference type="CDD" id="cd17536">
    <property type="entry name" value="REC_YesN-like"/>
    <property type="match status" value="1"/>
</dbReference>
<dbReference type="PROSITE" id="PS50110">
    <property type="entry name" value="RESPONSE_REGULATORY"/>
    <property type="match status" value="1"/>
</dbReference>
<dbReference type="GO" id="GO:0003677">
    <property type="term" value="F:DNA binding"/>
    <property type="evidence" value="ECO:0007669"/>
    <property type="project" value="InterPro"/>
</dbReference>
<dbReference type="PROSITE" id="PS50930">
    <property type="entry name" value="HTH_LYTTR"/>
    <property type="match status" value="1"/>
</dbReference>
<feature type="modified residue" description="4-aspartylphosphate" evidence="1">
    <location>
        <position position="56"/>
    </location>
</feature>
<keyword evidence="5" id="KW-1185">Reference proteome</keyword>
<protein>
    <submittedName>
        <fullName evidence="4">Response regulator transcription factor</fullName>
    </submittedName>
</protein>
<feature type="domain" description="Response regulatory" evidence="2">
    <location>
        <begin position="5"/>
        <end position="119"/>
    </location>
</feature>
<name>A0A4P7A110_9BACL</name>
<dbReference type="Gene3D" id="3.40.50.2300">
    <property type="match status" value="1"/>
</dbReference>
<dbReference type="InterPro" id="IPR046947">
    <property type="entry name" value="LytR-like"/>
</dbReference>
<evidence type="ECO:0000256" key="1">
    <source>
        <dbReference type="PROSITE-ProRule" id="PRU00169"/>
    </source>
</evidence>
<dbReference type="InterPro" id="IPR007492">
    <property type="entry name" value="LytTR_DNA-bd_dom"/>
</dbReference>
<dbReference type="OrthoDB" id="342399at2"/>
<proteinExistence type="predicted"/>
<evidence type="ECO:0000313" key="4">
    <source>
        <dbReference type="EMBL" id="QBP42298.1"/>
    </source>
</evidence>
<organism evidence="4 5">
    <name type="scientific">Paenisporosarcina antarctica</name>
    <dbReference type="NCBI Taxonomy" id="417367"/>
    <lineage>
        <taxon>Bacteria</taxon>
        <taxon>Bacillati</taxon>
        <taxon>Bacillota</taxon>
        <taxon>Bacilli</taxon>
        <taxon>Bacillales</taxon>
        <taxon>Caryophanaceae</taxon>
        <taxon>Paenisporosarcina</taxon>
    </lineage>
</organism>
<dbReference type="SMART" id="SM00448">
    <property type="entry name" value="REC"/>
    <property type="match status" value="1"/>
</dbReference>
<gene>
    <name evidence="4" type="ORF">E2636_14560</name>
</gene>
<dbReference type="PANTHER" id="PTHR37299:SF1">
    <property type="entry name" value="STAGE 0 SPORULATION PROTEIN A HOMOLOG"/>
    <property type="match status" value="1"/>
</dbReference>
<sequence length="238" mass="27743">MIPYKVLLADDHQDSLEILEIFINNHPQYEVVSTCSNGEELISNTAKFKPDIVITDVKMPILNGIESIRKVLQFQRDLKVIFVSGYNEFAVEAFDIRAVDYIVKPVELSRLYAALEKTQTDNRIQKISMKSKKKLPFKFKGAMFFIPFSDIFFIEKAGKKCLIHTKEGTFETYERIGYLSELLDESFFLSHRSNIVNLENIIYIKPQNETFLAYFRNFDKHAHISKLKIKEIELKIKS</sequence>
<dbReference type="SUPFAM" id="SSF52172">
    <property type="entry name" value="CheY-like"/>
    <property type="match status" value="1"/>
</dbReference>
<dbReference type="RefSeq" id="WP_134210850.1">
    <property type="nucleotide sequence ID" value="NZ_CP038015.1"/>
</dbReference>
<dbReference type="GO" id="GO:0000156">
    <property type="term" value="F:phosphorelay response regulator activity"/>
    <property type="evidence" value="ECO:0007669"/>
    <property type="project" value="InterPro"/>
</dbReference>
<dbReference type="InterPro" id="IPR001789">
    <property type="entry name" value="Sig_transdc_resp-reg_receiver"/>
</dbReference>
<evidence type="ECO:0000259" key="2">
    <source>
        <dbReference type="PROSITE" id="PS50110"/>
    </source>
</evidence>
<dbReference type="AlphaFoldDB" id="A0A4P7A110"/>
<dbReference type="PANTHER" id="PTHR37299">
    <property type="entry name" value="TRANSCRIPTIONAL REGULATOR-RELATED"/>
    <property type="match status" value="1"/>
</dbReference>
<feature type="domain" description="HTH LytTR-type" evidence="3">
    <location>
        <begin position="135"/>
        <end position="238"/>
    </location>
</feature>
<accession>A0A4P7A110</accession>
<evidence type="ECO:0000259" key="3">
    <source>
        <dbReference type="PROSITE" id="PS50930"/>
    </source>
</evidence>
<dbReference type="Pfam" id="PF00072">
    <property type="entry name" value="Response_reg"/>
    <property type="match status" value="1"/>
</dbReference>
<dbReference type="SMART" id="SM00850">
    <property type="entry name" value="LytTR"/>
    <property type="match status" value="1"/>
</dbReference>
<dbReference type="KEGG" id="panc:E2636_14560"/>
<dbReference type="Proteomes" id="UP000294292">
    <property type="component" value="Chromosome"/>
</dbReference>